<evidence type="ECO:0000256" key="3">
    <source>
        <dbReference type="ARBA" id="ARBA00022771"/>
    </source>
</evidence>
<organism evidence="7 8">
    <name type="scientific">Sphaeramia orbicularis</name>
    <name type="common">orbiculate cardinalfish</name>
    <dbReference type="NCBI Taxonomy" id="375764"/>
    <lineage>
        <taxon>Eukaryota</taxon>
        <taxon>Metazoa</taxon>
        <taxon>Chordata</taxon>
        <taxon>Craniata</taxon>
        <taxon>Vertebrata</taxon>
        <taxon>Euteleostomi</taxon>
        <taxon>Actinopterygii</taxon>
        <taxon>Neopterygii</taxon>
        <taxon>Teleostei</taxon>
        <taxon>Neoteleostei</taxon>
        <taxon>Acanthomorphata</taxon>
        <taxon>Gobiaria</taxon>
        <taxon>Kurtiformes</taxon>
        <taxon>Apogonoidei</taxon>
        <taxon>Apogonidae</taxon>
        <taxon>Apogoninae</taxon>
        <taxon>Sphaeramia</taxon>
    </lineage>
</organism>
<dbReference type="SUPFAM" id="SSF57667">
    <property type="entry name" value="beta-beta-alpha zinc fingers"/>
    <property type="match status" value="2"/>
</dbReference>
<dbReference type="PROSITE" id="PS00028">
    <property type="entry name" value="ZINC_FINGER_C2H2_1"/>
    <property type="match status" value="3"/>
</dbReference>
<dbReference type="Ensembl" id="ENSSORT00005035976.1">
    <property type="protein sequence ID" value="ENSSORP00005035047.1"/>
    <property type="gene ID" value="ENSSORG00005016528.1"/>
</dbReference>
<keyword evidence="3 5" id="KW-0863">Zinc-finger</keyword>
<dbReference type="InParanoid" id="A0A673B314"/>
<dbReference type="PANTHER" id="PTHR14196:SF12">
    <property type="entry name" value="ZINC FINGER PROTEIN 208-LIKE"/>
    <property type="match status" value="1"/>
</dbReference>
<protein>
    <recommendedName>
        <fullName evidence="6">C2H2-type domain-containing protein</fullName>
    </recommendedName>
</protein>
<dbReference type="PROSITE" id="PS50157">
    <property type="entry name" value="ZINC_FINGER_C2H2_2"/>
    <property type="match status" value="3"/>
</dbReference>
<dbReference type="InterPro" id="IPR013087">
    <property type="entry name" value="Znf_C2H2_type"/>
</dbReference>
<proteinExistence type="predicted"/>
<evidence type="ECO:0000256" key="4">
    <source>
        <dbReference type="ARBA" id="ARBA00022833"/>
    </source>
</evidence>
<keyword evidence="8" id="KW-1185">Reference proteome</keyword>
<dbReference type="Proteomes" id="UP000472271">
    <property type="component" value="Chromosome 16"/>
</dbReference>
<dbReference type="GO" id="GO:0000981">
    <property type="term" value="F:DNA-binding transcription factor activity, RNA polymerase II-specific"/>
    <property type="evidence" value="ECO:0007669"/>
    <property type="project" value="TreeGrafter"/>
</dbReference>
<dbReference type="InterPro" id="IPR036236">
    <property type="entry name" value="Znf_C2H2_sf"/>
</dbReference>
<dbReference type="FunFam" id="3.30.160.60:FF:002343">
    <property type="entry name" value="Zinc finger protein 33A"/>
    <property type="match status" value="1"/>
</dbReference>
<reference evidence="7" key="3">
    <citation type="submission" date="2025-09" db="UniProtKB">
        <authorList>
            <consortium name="Ensembl"/>
        </authorList>
    </citation>
    <scope>IDENTIFICATION</scope>
</reference>
<dbReference type="Gene3D" id="3.30.160.60">
    <property type="entry name" value="Classic Zinc Finger"/>
    <property type="match status" value="3"/>
</dbReference>
<dbReference type="AlphaFoldDB" id="A0A673B314"/>
<dbReference type="FunFam" id="3.30.160.60:FF:000466">
    <property type="entry name" value="zinc finger protein 62 homolog"/>
    <property type="match status" value="1"/>
</dbReference>
<reference evidence="7" key="2">
    <citation type="submission" date="2025-08" db="UniProtKB">
        <authorList>
            <consortium name="Ensembl"/>
        </authorList>
    </citation>
    <scope>IDENTIFICATION</scope>
</reference>
<name>A0A673B314_9TELE</name>
<feature type="domain" description="C2H2-type" evidence="6">
    <location>
        <begin position="302"/>
        <end position="329"/>
    </location>
</feature>
<sequence length="364" mass="40590">MPWQTDGDQTIKDYLPKCGNNISDFATDGLSSAGSFPYAADLEGLKQDCGMLPTSFLEDYSDVSSCSDADVGESRPSCKFMSSASVVKSTTGSLHQSAMIVKLENCSGNVDDDAGESFEEIDTASNKESGLDVLYSKPLSDDDSSSEMNETILDQTTFNCDGIKHSEGHGAHLKSSMQLLKQFHPVVILKTSQPANEVSQSYCCADCQHTTQNVDDVIEHHHSHHSVHSFQFCKTCNVYLMNEGAEKHLCGVTDEGLQLSSDRVQMKGKRLGRHRCVKCNLIFSKLLHYVKHMRTHTGKTPYRCGGCGEYFSQNESLKKHEYSHRGEKPYKCLECGKGFKRHSYLMSHKITHQRRIQCTVCRKI</sequence>
<evidence type="ECO:0000256" key="2">
    <source>
        <dbReference type="ARBA" id="ARBA00022737"/>
    </source>
</evidence>
<reference evidence="7" key="1">
    <citation type="submission" date="2019-06" db="EMBL/GenBank/DDBJ databases">
        <authorList>
            <consortium name="Wellcome Sanger Institute Data Sharing"/>
        </authorList>
    </citation>
    <scope>NUCLEOTIDE SEQUENCE [LARGE SCALE GENOMIC DNA]</scope>
</reference>
<evidence type="ECO:0000313" key="8">
    <source>
        <dbReference type="Proteomes" id="UP000472271"/>
    </source>
</evidence>
<dbReference type="PANTHER" id="PTHR14196">
    <property type="entry name" value="ODD-SKIPPED - RELATED"/>
    <property type="match status" value="1"/>
</dbReference>
<dbReference type="SMART" id="SM00355">
    <property type="entry name" value="ZnF_C2H2"/>
    <property type="match status" value="4"/>
</dbReference>
<feature type="domain" description="C2H2-type" evidence="6">
    <location>
        <begin position="274"/>
        <end position="301"/>
    </location>
</feature>
<evidence type="ECO:0000256" key="5">
    <source>
        <dbReference type="PROSITE-ProRule" id="PRU00042"/>
    </source>
</evidence>
<keyword evidence="4" id="KW-0862">Zinc</keyword>
<keyword evidence="2" id="KW-0677">Repeat</keyword>
<evidence type="ECO:0000256" key="1">
    <source>
        <dbReference type="ARBA" id="ARBA00022723"/>
    </source>
</evidence>
<dbReference type="GO" id="GO:0008270">
    <property type="term" value="F:zinc ion binding"/>
    <property type="evidence" value="ECO:0007669"/>
    <property type="project" value="UniProtKB-KW"/>
</dbReference>
<dbReference type="GO" id="GO:0000977">
    <property type="term" value="F:RNA polymerase II transcription regulatory region sequence-specific DNA binding"/>
    <property type="evidence" value="ECO:0007669"/>
    <property type="project" value="TreeGrafter"/>
</dbReference>
<dbReference type="Pfam" id="PF00096">
    <property type="entry name" value="zf-C2H2"/>
    <property type="match status" value="2"/>
</dbReference>
<feature type="domain" description="C2H2-type" evidence="6">
    <location>
        <begin position="330"/>
        <end position="357"/>
    </location>
</feature>
<evidence type="ECO:0000259" key="6">
    <source>
        <dbReference type="PROSITE" id="PS50157"/>
    </source>
</evidence>
<accession>A0A673B314</accession>
<keyword evidence="1" id="KW-0479">Metal-binding</keyword>
<evidence type="ECO:0000313" key="7">
    <source>
        <dbReference type="Ensembl" id="ENSSORP00005035047.1"/>
    </source>
</evidence>
<dbReference type="InterPro" id="IPR050717">
    <property type="entry name" value="C2H2-ZF_Transcription_Reg"/>
</dbReference>
<dbReference type="GO" id="GO:0005634">
    <property type="term" value="C:nucleus"/>
    <property type="evidence" value="ECO:0007669"/>
    <property type="project" value="TreeGrafter"/>
</dbReference>